<evidence type="ECO:0000256" key="1">
    <source>
        <dbReference type="SAM" id="SignalP"/>
    </source>
</evidence>
<reference evidence="2 3" key="1">
    <citation type="submission" date="2019-10" db="EMBL/GenBank/DDBJ databases">
        <title>Bacillus from the desert of Cuatro Cinegas, Coahuila.</title>
        <authorList>
            <person name="Olmedo-Alvarez G."/>
            <person name="Saldana S."/>
            <person name="Barcelo D."/>
        </authorList>
    </citation>
    <scope>NUCLEOTIDE SEQUENCE [LARGE SCALE GENOMIC DNA]</scope>
    <source>
        <strain evidence="2 3">CH101a_3T</strain>
    </source>
</reference>
<evidence type="ECO:0000313" key="3">
    <source>
        <dbReference type="Proteomes" id="UP000477920"/>
    </source>
</evidence>
<gene>
    <name evidence="2" type="ORF">F8158_29035</name>
</gene>
<dbReference type="AlphaFoldDB" id="A0AB34D9G0"/>
<proteinExistence type="predicted"/>
<feature type="signal peptide" evidence="1">
    <location>
        <begin position="1"/>
        <end position="31"/>
    </location>
</feature>
<organism evidence="2 3">
    <name type="scientific">Bacillus cereus</name>
    <dbReference type="NCBI Taxonomy" id="1396"/>
    <lineage>
        <taxon>Bacteria</taxon>
        <taxon>Bacillati</taxon>
        <taxon>Bacillota</taxon>
        <taxon>Bacilli</taxon>
        <taxon>Bacillales</taxon>
        <taxon>Bacillaceae</taxon>
        <taxon>Bacillus</taxon>
        <taxon>Bacillus cereus group</taxon>
    </lineage>
</organism>
<protein>
    <submittedName>
        <fullName evidence="2">Uncharacterized protein</fullName>
    </submittedName>
</protein>
<sequence>MKNKKKIACTSLLSLGILAGGTFMGNSTASAANLVDSKGTHSNHATIQSYLQEALSEKEMKALLDHNWDYLSKEIAAAKKIATGKERDALIALENYQIGFSDLALDRYFYRDTQIQRDKHRKIQSDFISAANAIDRNHKIFKTYIENLNKKRQYLEMLNKQEYNPCHVRIFSLIQQTLGLLK</sequence>
<name>A0AB34D9G0_BACCE</name>
<feature type="chain" id="PRO_5044227768" evidence="1">
    <location>
        <begin position="32"/>
        <end position="182"/>
    </location>
</feature>
<comment type="caution">
    <text evidence="2">The sequence shown here is derived from an EMBL/GenBank/DDBJ whole genome shotgun (WGS) entry which is preliminary data.</text>
</comment>
<dbReference type="Proteomes" id="UP000477920">
    <property type="component" value="Unassembled WGS sequence"/>
</dbReference>
<evidence type="ECO:0000313" key="2">
    <source>
        <dbReference type="EMBL" id="KAB2491331.1"/>
    </source>
</evidence>
<accession>A0AB34D9G0</accession>
<dbReference type="EMBL" id="WBPB01000074">
    <property type="protein sequence ID" value="KAB2491331.1"/>
    <property type="molecule type" value="Genomic_DNA"/>
</dbReference>
<keyword evidence="1" id="KW-0732">Signal</keyword>
<dbReference type="RefSeq" id="WP_151640232.1">
    <property type="nucleotide sequence ID" value="NZ_WBPB01000074.1"/>
</dbReference>